<feature type="domain" description="Plasmid pRiA4b Orf3-like" evidence="3">
    <location>
        <begin position="124"/>
        <end position="246"/>
    </location>
</feature>
<organism evidence="4 5">
    <name type="scientific">Gemmata obscuriglobus</name>
    <dbReference type="NCBI Taxonomy" id="114"/>
    <lineage>
        <taxon>Bacteria</taxon>
        <taxon>Pseudomonadati</taxon>
        <taxon>Planctomycetota</taxon>
        <taxon>Planctomycetia</taxon>
        <taxon>Gemmatales</taxon>
        <taxon>Gemmataceae</taxon>
        <taxon>Gemmata</taxon>
    </lineage>
</organism>
<dbReference type="GO" id="GO:0004252">
    <property type="term" value="F:serine-type endopeptidase activity"/>
    <property type="evidence" value="ECO:0007669"/>
    <property type="project" value="InterPro"/>
</dbReference>
<evidence type="ECO:0000259" key="3">
    <source>
        <dbReference type="Pfam" id="PF07929"/>
    </source>
</evidence>
<reference evidence="4 5" key="1">
    <citation type="submission" date="2018-01" db="EMBL/GenBank/DDBJ databases">
        <title>G. obscuriglobus.</title>
        <authorList>
            <person name="Franke J."/>
            <person name="Blomberg W."/>
            <person name="Selmecki A."/>
        </authorList>
    </citation>
    <scope>NUCLEOTIDE SEQUENCE [LARGE SCALE GENOMIC DNA]</scope>
    <source>
        <strain evidence="4 5">DSM 5831</strain>
    </source>
</reference>
<dbReference type="InterPro" id="IPR006199">
    <property type="entry name" value="LexA_DNA-bd_dom"/>
</dbReference>
<evidence type="ECO:0000259" key="2">
    <source>
        <dbReference type="Pfam" id="PF01726"/>
    </source>
</evidence>
<dbReference type="PANTHER" id="PTHR41878:SF1">
    <property type="entry name" value="TNPR PROTEIN"/>
    <property type="match status" value="1"/>
</dbReference>
<dbReference type="PANTHER" id="PTHR41878">
    <property type="entry name" value="LEXA REPRESSOR-RELATED"/>
    <property type="match status" value="1"/>
</dbReference>
<evidence type="ECO:0000313" key="4">
    <source>
        <dbReference type="EMBL" id="AWM37786.1"/>
    </source>
</evidence>
<name>A0A2Z3H2J9_9BACT</name>
<dbReference type="AlphaFoldDB" id="A0A2Z3H2J9"/>
<feature type="domain" description="LexA repressor DNA-binding" evidence="2">
    <location>
        <begin position="1"/>
        <end position="64"/>
    </location>
</feature>
<evidence type="ECO:0000256" key="1">
    <source>
        <dbReference type="SAM" id="MobiDB-lite"/>
    </source>
</evidence>
<proteinExistence type="predicted"/>
<dbReference type="Pfam" id="PF01726">
    <property type="entry name" value="LexA_DNA_bind"/>
    <property type="match status" value="1"/>
</dbReference>
<dbReference type="Gene3D" id="1.10.10.10">
    <property type="entry name" value="Winged helix-like DNA-binding domain superfamily/Winged helix DNA-binding domain"/>
    <property type="match status" value="1"/>
</dbReference>
<dbReference type="Proteomes" id="UP000245802">
    <property type="component" value="Chromosome"/>
</dbReference>
<dbReference type="SUPFAM" id="SSF46785">
    <property type="entry name" value="Winged helix' DNA-binding domain"/>
    <property type="match status" value="1"/>
</dbReference>
<gene>
    <name evidence="4" type="ORF">C1280_12785</name>
</gene>
<accession>A0A2Z3H2J9</accession>
<dbReference type="RefSeq" id="WP_010046722.1">
    <property type="nucleotide sequence ID" value="NZ_CP025958.1"/>
</dbReference>
<dbReference type="InterPro" id="IPR036390">
    <property type="entry name" value="WH_DNA-bd_sf"/>
</dbReference>
<sequence length="251" mass="28039">MADFTPTQGRYLAFIHAYISLHGFPPAESEIAAAMCVSAPSAHQMIKTLEKKGLILRHPGHARALQIMIPEAEIPSWNQRAAGKRSAPPAARTDRVPAAPPAPPGTLYVFEVFLAGGPVSEKYTGKEISRTIEIRGDQTLEQLHRSIFAAFDRFEEHLYEFQFGKRPFDPKGPNYGIPDAGESRKGYGDARTTTLDALGLTEDKVFGYLFDFGDEWFHQIQIRRIEQAIPTVTYPRVIKRVGPSPPQYDEE</sequence>
<dbReference type="KEGG" id="gog:C1280_12785"/>
<dbReference type="GO" id="GO:0006508">
    <property type="term" value="P:proteolysis"/>
    <property type="evidence" value="ECO:0007669"/>
    <property type="project" value="InterPro"/>
</dbReference>
<keyword evidence="5" id="KW-1185">Reference proteome</keyword>
<dbReference type="Gene3D" id="3.10.290.30">
    <property type="entry name" value="MM3350-like"/>
    <property type="match status" value="1"/>
</dbReference>
<dbReference type="Pfam" id="PF07929">
    <property type="entry name" value="PRiA4_ORF3"/>
    <property type="match status" value="1"/>
</dbReference>
<dbReference type="SUPFAM" id="SSF159941">
    <property type="entry name" value="MM3350-like"/>
    <property type="match status" value="1"/>
</dbReference>
<dbReference type="InterPro" id="IPR024047">
    <property type="entry name" value="MM3350-like_sf"/>
</dbReference>
<evidence type="ECO:0000313" key="5">
    <source>
        <dbReference type="Proteomes" id="UP000245802"/>
    </source>
</evidence>
<dbReference type="InterPro" id="IPR036388">
    <property type="entry name" value="WH-like_DNA-bd_sf"/>
</dbReference>
<protein>
    <submittedName>
        <fullName evidence="4">Uncharacterized protein</fullName>
    </submittedName>
</protein>
<feature type="region of interest" description="Disordered" evidence="1">
    <location>
        <begin position="78"/>
        <end position="99"/>
    </location>
</feature>
<dbReference type="InterPro" id="IPR012912">
    <property type="entry name" value="Plasmid_pRiA4b_Orf3-like"/>
</dbReference>
<dbReference type="EMBL" id="CP025958">
    <property type="protein sequence ID" value="AWM37786.1"/>
    <property type="molecule type" value="Genomic_DNA"/>
</dbReference>